<evidence type="ECO:0000259" key="12">
    <source>
        <dbReference type="Pfam" id="PF01514"/>
    </source>
</evidence>
<evidence type="ECO:0000313" key="14">
    <source>
        <dbReference type="EMBL" id="SES67266.1"/>
    </source>
</evidence>
<keyword evidence="14" id="KW-0966">Cell projection</keyword>
<keyword evidence="14" id="KW-0282">Flagellum</keyword>
<dbReference type="GO" id="GO:0071973">
    <property type="term" value="P:bacterial-type flagellum-dependent cell motility"/>
    <property type="evidence" value="ECO:0007669"/>
    <property type="project" value="InterPro"/>
</dbReference>
<dbReference type="InterPro" id="IPR043427">
    <property type="entry name" value="YscJ/FliF"/>
</dbReference>
<evidence type="ECO:0000256" key="5">
    <source>
        <dbReference type="ARBA" id="ARBA00022692"/>
    </source>
</evidence>
<dbReference type="EMBL" id="FOHU01000001">
    <property type="protein sequence ID" value="SES67266.1"/>
    <property type="molecule type" value="Genomic_DNA"/>
</dbReference>
<dbReference type="PANTHER" id="PTHR30046:SF0">
    <property type="entry name" value="FLAGELLAR M-RING PROTEIN"/>
    <property type="match status" value="1"/>
</dbReference>
<keyword evidence="10" id="KW-0175">Coiled coil</keyword>
<feature type="domain" description="Flagellar M-ring C-terminal" evidence="13">
    <location>
        <begin position="256"/>
        <end position="403"/>
    </location>
</feature>
<dbReference type="PIRSF" id="PIRSF004862">
    <property type="entry name" value="FliF"/>
    <property type="match status" value="1"/>
</dbReference>
<feature type="coiled-coil region" evidence="10">
    <location>
        <begin position="349"/>
        <end position="403"/>
    </location>
</feature>
<accession>A0A1H9YEF4</accession>
<dbReference type="RefSeq" id="WP_090437942.1">
    <property type="nucleotide sequence ID" value="NZ_FOHU01000001.1"/>
</dbReference>
<dbReference type="GO" id="GO:0003774">
    <property type="term" value="F:cytoskeletal motor activity"/>
    <property type="evidence" value="ECO:0007669"/>
    <property type="project" value="InterPro"/>
</dbReference>
<gene>
    <name evidence="14" type="ORF">SAMN05660297_00187</name>
</gene>
<dbReference type="Gene3D" id="3.30.70.1530">
    <property type="entry name" value="Hypothetical protein rpa1041"/>
    <property type="match status" value="1"/>
</dbReference>
<evidence type="ECO:0000256" key="6">
    <source>
        <dbReference type="ARBA" id="ARBA00022989"/>
    </source>
</evidence>
<name>A0A1H9YEF4_9FIRM</name>
<evidence type="ECO:0000256" key="7">
    <source>
        <dbReference type="ARBA" id="ARBA00023136"/>
    </source>
</evidence>
<dbReference type="GO" id="GO:0005886">
    <property type="term" value="C:plasma membrane"/>
    <property type="evidence" value="ECO:0007669"/>
    <property type="project" value="UniProtKB-SubCell"/>
</dbReference>
<dbReference type="AlphaFoldDB" id="A0A1H9YEF4"/>
<evidence type="ECO:0000256" key="11">
    <source>
        <dbReference type="SAM" id="Phobius"/>
    </source>
</evidence>
<keyword evidence="6 11" id="KW-1133">Transmembrane helix</keyword>
<comment type="similarity">
    <text evidence="3 9">Belongs to the FliF family.</text>
</comment>
<evidence type="ECO:0000313" key="15">
    <source>
        <dbReference type="Proteomes" id="UP000199568"/>
    </source>
</evidence>
<evidence type="ECO:0000256" key="4">
    <source>
        <dbReference type="ARBA" id="ARBA00022475"/>
    </source>
</evidence>
<feature type="domain" description="Flagellar M-ring N-terminal" evidence="12">
    <location>
        <begin position="46"/>
        <end position="222"/>
    </location>
</feature>
<keyword evidence="4" id="KW-1003">Cell membrane</keyword>
<evidence type="ECO:0000259" key="13">
    <source>
        <dbReference type="Pfam" id="PF08345"/>
    </source>
</evidence>
<keyword evidence="8 9" id="KW-0975">Bacterial flagellum</keyword>
<dbReference type="InterPro" id="IPR045851">
    <property type="entry name" value="AMP-bd_C_sf"/>
</dbReference>
<evidence type="ECO:0000256" key="10">
    <source>
        <dbReference type="SAM" id="Coils"/>
    </source>
</evidence>
<comment type="function">
    <text evidence="9">The M ring may be actively involved in energy transduction.</text>
</comment>
<comment type="subcellular location">
    <subcellularLocation>
        <location evidence="1 9">Bacterial flagellum basal body</location>
    </subcellularLocation>
    <subcellularLocation>
        <location evidence="2">Cell membrane</location>
        <topology evidence="2">Multi-pass membrane protein</topology>
    </subcellularLocation>
</comment>
<dbReference type="InterPro" id="IPR000067">
    <property type="entry name" value="FlgMring_FliF"/>
</dbReference>
<dbReference type="Gene3D" id="3.30.300.30">
    <property type="match status" value="1"/>
</dbReference>
<dbReference type="Pfam" id="PF08345">
    <property type="entry name" value="YscJ_FliF_C"/>
    <property type="match status" value="1"/>
</dbReference>
<evidence type="ECO:0000256" key="8">
    <source>
        <dbReference type="ARBA" id="ARBA00023143"/>
    </source>
</evidence>
<keyword evidence="14" id="KW-0969">Cilium</keyword>
<feature type="transmembrane region" description="Helical" evidence="11">
    <location>
        <begin position="25"/>
        <end position="45"/>
    </location>
</feature>
<organism evidence="14 15">
    <name type="scientific">Natronincola peptidivorans</name>
    <dbReference type="NCBI Taxonomy" id="426128"/>
    <lineage>
        <taxon>Bacteria</taxon>
        <taxon>Bacillati</taxon>
        <taxon>Bacillota</taxon>
        <taxon>Clostridia</taxon>
        <taxon>Peptostreptococcales</taxon>
        <taxon>Natronincolaceae</taxon>
        <taxon>Natronincola</taxon>
    </lineage>
</organism>
<reference evidence="14 15" key="1">
    <citation type="submission" date="2016-10" db="EMBL/GenBank/DDBJ databases">
        <authorList>
            <person name="de Groot N.N."/>
        </authorList>
    </citation>
    <scope>NUCLEOTIDE SEQUENCE [LARGE SCALE GENOMIC DNA]</scope>
    <source>
        <strain evidence="14 15">DSM 18979</strain>
    </source>
</reference>
<dbReference type="STRING" id="426128.SAMN05660297_00187"/>
<protein>
    <recommendedName>
        <fullName evidence="9">Flagellar M-ring protein</fullName>
    </recommendedName>
</protein>
<dbReference type="OrthoDB" id="9807026at2"/>
<evidence type="ECO:0000256" key="2">
    <source>
        <dbReference type="ARBA" id="ARBA00004651"/>
    </source>
</evidence>
<dbReference type="PANTHER" id="PTHR30046">
    <property type="entry name" value="FLAGELLAR M-RING PROTEIN"/>
    <property type="match status" value="1"/>
</dbReference>
<dbReference type="InterPro" id="IPR013556">
    <property type="entry name" value="Flag_M-ring_C"/>
</dbReference>
<keyword evidence="15" id="KW-1185">Reference proteome</keyword>
<dbReference type="Proteomes" id="UP000199568">
    <property type="component" value="Unassembled WGS sequence"/>
</dbReference>
<dbReference type="Pfam" id="PF01514">
    <property type="entry name" value="YscJ_FliF"/>
    <property type="match status" value="1"/>
</dbReference>
<evidence type="ECO:0000256" key="1">
    <source>
        <dbReference type="ARBA" id="ARBA00004117"/>
    </source>
</evidence>
<keyword evidence="7 11" id="KW-0472">Membrane</keyword>
<dbReference type="PRINTS" id="PR01009">
    <property type="entry name" value="FLGMRINGFLIF"/>
</dbReference>
<dbReference type="InterPro" id="IPR006182">
    <property type="entry name" value="FliF_N_dom"/>
</dbReference>
<dbReference type="GO" id="GO:0009431">
    <property type="term" value="C:bacterial-type flagellum basal body, MS ring"/>
    <property type="evidence" value="ECO:0007669"/>
    <property type="project" value="InterPro"/>
</dbReference>
<sequence length="517" mass="57508">MAEALEQIRNQFNDFLQGLEKKQKIRIVVSIILILLTLTAIILFFTRPQYVMLYNNLDARQAGEIKNTLESSGIRTKYGDTSSTILVQQQDYQKSQVIVATEGLPQARFSYEDFFSGNNFMKTSEEKSKEFVVALGNELGKIIEEIPGIQNAYVSLAVPDTTGFIQANREQYAKASVFLNLDHGVALNKNSVEGIAVLVSNAVQGLESENVTIHGPDGRVLNLNSPSDSQVFGPSEQLSLQQTVKEDLENSITDFLSTVYGYGNVVVMANVKLDFNSQVTEIQEFSPPIEGETEGIVRSMQDLQQRVVDYGAGGAPGTDTNTEDIPQYVEEDQEGSLYYEANRIINYEINELRQKIVKAQGQVQDITVAVVVNSTAIDGGTLNDEERRELENLISAAAGLDTRVVRVATQEFSTTLEDEIRRAMEMRGLADTRGLPIWLLGLLAAVILGIGYFIFTRVRKKKDDTEMEMDIPIQQTSSLEEIELELAGSQVKQQLEKLVNKKPEAVAQLLKNWLSED</sequence>
<proteinExistence type="inferred from homology"/>
<keyword evidence="5 11" id="KW-0812">Transmembrane</keyword>
<evidence type="ECO:0000256" key="9">
    <source>
        <dbReference type="PIRNR" id="PIRNR004862"/>
    </source>
</evidence>
<feature type="transmembrane region" description="Helical" evidence="11">
    <location>
        <begin position="435"/>
        <end position="455"/>
    </location>
</feature>
<dbReference type="NCBIfam" id="TIGR00206">
    <property type="entry name" value="fliF"/>
    <property type="match status" value="1"/>
</dbReference>
<evidence type="ECO:0000256" key="3">
    <source>
        <dbReference type="ARBA" id="ARBA00007971"/>
    </source>
</evidence>